<reference evidence="1" key="1">
    <citation type="submission" date="2023-03" db="EMBL/GenBank/DDBJ databases">
        <title>Massive genome expansion in bonnet fungi (Mycena s.s.) driven by repeated elements and novel gene families across ecological guilds.</title>
        <authorList>
            <consortium name="Lawrence Berkeley National Laboratory"/>
            <person name="Harder C.B."/>
            <person name="Miyauchi S."/>
            <person name="Viragh M."/>
            <person name="Kuo A."/>
            <person name="Thoen E."/>
            <person name="Andreopoulos B."/>
            <person name="Lu D."/>
            <person name="Skrede I."/>
            <person name="Drula E."/>
            <person name="Henrissat B."/>
            <person name="Morin E."/>
            <person name="Kohler A."/>
            <person name="Barry K."/>
            <person name="LaButti K."/>
            <person name="Morin E."/>
            <person name="Salamov A."/>
            <person name="Lipzen A."/>
            <person name="Mereny Z."/>
            <person name="Hegedus B."/>
            <person name="Baldrian P."/>
            <person name="Stursova M."/>
            <person name="Weitz H."/>
            <person name="Taylor A."/>
            <person name="Grigoriev I.V."/>
            <person name="Nagy L.G."/>
            <person name="Martin F."/>
            <person name="Kauserud H."/>
        </authorList>
    </citation>
    <scope>NUCLEOTIDE SEQUENCE</scope>
    <source>
        <strain evidence="1">CBHHK182m</strain>
    </source>
</reference>
<proteinExistence type="predicted"/>
<dbReference type="Proteomes" id="UP001215598">
    <property type="component" value="Unassembled WGS sequence"/>
</dbReference>
<evidence type="ECO:0000313" key="2">
    <source>
        <dbReference type="Proteomes" id="UP001215598"/>
    </source>
</evidence>
<evidence type="ECO:0000313" key="1">
    <source>
        <dbReference type="EMBL" id="KAJ7753450.1"/>
    </source>
</evidence>
<comment type="caution">
    <text evidence="1">The sequence shown here is derived from an EMBL/GenBank/DDBJ whole genome shotgun (WGS) entry which is preliminary data.</text>
</comment>
<keyword evidence="2" id="KW-1185">Reference proteome</keyword>
<name>A0AAD7J088_9AGAR</name>
<accession>A0AAD7J088</accession>
<gene>
    <name evidence="1" type="ORF">B0H16DRAFT_767831</name>
</gene>
<dbReference type="EMBL" id="JARKIB010000055">
    <property type="protein sequence ID" value="KAJ7753450.1"/>
    <property type="molecule type" value="Genomic_DNA"/>
</dbReference>
<sequence length="143" mass="16327">MAFRSWMSTLTAIVLRSRPLQRIQFNLSVIYVGPSFYRSGWKEITPGQAVNALRCKHSYQNVAQPLREQLDGNFLVIREQMLLRRSSRRPSDPPTNAPALHLPPSLTALSFLWWDLSSVVRYHATWPLTPPRPGDLADGGQWT</sequence>
<dbReference type="AlphaFoldDB" id="A0AAD7J088"/>
<protein>
    <submittedName>
        <fullName evidence="1">Uncharacterized protein</fullName>
    </submittedName>
</protein>
<organism evidence="1 2">
    <name type="scientific">Mycena metata</name>
    <dbReference type="NCBI Taxonomy" id="1033252"/>
    <lineage>
        <taxon>Eukaryota</taxon>
        <taxon>Fungi</taxon>
        <taxon>Dikarya</taxon>
        <taxon>Basidiomycota</taxon>
        <taxon>Agaricomycotina</taxon>
        <taxon>Agaricomycetes</taxon>
        <taxon>Agaricomycetidae</taxon>
        <taxon>Agaricales</taxon>
        <taxon>Marasmiineae</taxon>
        <taxon>Mycenaceae</taxon>
        <taxon>Mycena</taxon>
    </lineage>
</organism>